<dbReference type="GO" id="GO:0005525">
    <property type="term" value="F:GTP binding"/>
    <property type="evidence" value="ECO:0007669"/>
    <property type="project" value="UniProtKB-KW"/>
</dbReference>
<dbReference type="InterPro" id="IPR006073">
    <property type="entry name" value="GTP-bd"/>
</dbReference>
<feature type="binding site" evidence="15">
    <location>
        <position position="29"/>
    </location>
    <ligand>
        <name>Mg(2+)</name>
        <dbReference type="ChEBI" id="CHEBI:18420"/>
        <label>2</label>
    </ligand>
</feature>
<evidence type="ECO:0000256" key="14">
    <source>
        <dbReference type="PIRSR" id="PIRSR603373-1"/>
    </source>
</evidence>
<dbReference type="InterPro" id="IPR050860">
    <property type="entry name" value="FeoB_GTPase"/>
</dbReference>
<evidence type="ECO:0000256" key="6">
    <source>
        <dbReference type="ARBA" id="ARBA00022692"/>
    </source>
</evidence>
<evidence type="ECO:0000256" key="11">
    <source>
        <dbReference type="ARBA" id="ARBA00023134"/>
    </source>
</evidence>
<keyword evidence="12 16" id="KW-0472">Membrane</keyword>
<keyword evidence="4 16" id="KW-0410">Iron transport</keyword>
<evidence type="ECO:0000256" key="1">
    <source>
        <dbReference type="ARBA" id="ARBA00004429"/>
    </source>
</evidence>
<dbReference type="Pfam" id="PF07670">
    <property type="entry name" value="Gate"/>
    <property type="match status" value="2"/>
</dbReference>
<keyword evidence="3" id="KW-1003">Cell membrane</keyword>
<keyword evidence="7 14" id="KW-0547">Nucleotide-binding</keyword>
<feature type="binding site" evidence="15">
    <location>
        <position position="28"/>
    </location>
    <ligand>
        <name>Mg(2+)</name>
        <dbReference type="ChEBI" id="CHEBI:18420"/>
        <label>2</label>
    </ligand>
</feature>
<evidence type="ECO:0000256" key="3">
    <source>
        <dbReference type="ARBA" id="ARBA00022475"/>
    </source>
</evidence>
<protein>
    <recommendedName>
        <fullName evidence="13 16">Ferrous iron transport protein B</fullName>
    </recommendedName>
</protein>
<dbReference type="NCBIfam" id="TIGR00437">
    <property type="entry name" value="feoB"/>
    <property type="match status" value="1"/>
</dbReference>
<dbReference type="InterPro" id="IPR030389">
    <property type="entry name" value="G_FEOB_dom"/>
</dbReference>
<keyword evidence="15" id="KW-0479">Metal-binding</keyword>
<organism evidence="18 19">
    <name type="scientific">Luteimonas cucumeris</name>
    <dbReference type="NCBI Taxonomy" id="985012"/>
    <lineage>
        <taxon>Bacteria</taxon>
        <taxon>Pseudomonadati</taxon>
        <taxon>Pseudomonadota</taxon>
        <taxon>Gammaproteobacteria</taxon>
        <taxon>Lysobacterales</taxon>
        <taxon>Lysobacteraceae</taxon>
        <taxon>Luteimonas</taxon>
    </lineage>
</organism>
<dbReference type="PANTHER" id="PTHR43185:SF1">
    <property type="entry name" value="FE(2+) TRANSPORTER FEOB"/>
    <property type="match status" value="1"/>
</dbReference>
<dbReference type="GO" id="GO:0046872">
    <property type="term" value="F:metal ion binding"/>
    <property type="evidence" value="ECO:0007669"/>
    <property type="project" value="UniProtKB-KW"/>
</dbReference>
<dbReference type="PROSITE" id="PS51711">
    <property type="entry name" value="G_FEOB"/>
    <property type="match status" value="1"/>
</dbReference>
<evidence type="ECO:0000256" key="10">
    <source>
        <dbReference type="ARBA" id="ARBA00023065"/>
    </source>
</evidence>
<feature type="transmembrane region" description="Helical" evidence="16">
    <location>
        <begin position="462"/>
        <end position="481"/>
    </location>
</feature>
<comment type="similarity">
    <text evidence="16">Belongs to the TRAFAC class TrmE-Era-EngA-EngB-Septin-like GTPase superfamily. FeoB GTPase (TC 9.A.8) family.</text>
</comment>
<evidence type="ECO:0000256" key="9">
    <source>
        <dbReference type="ARBA" id="ARBA00023004"/>
    </source>
</evidence>
<keyword evidence="9 16" id="KW-0408">Iron</keyword>
<dbReference type="PANTHER" id="PTHR43185">
    <property type="entry name" value="FERROUS IRON TRANSPORT PROTEIN B"/>
    <property type="match status" value="1"/>
</dbReference>
<keyword evidence="11 14" id="KW-0342">GTP-binding</keyword>
<evidence type="ECO:0000313" key="18">
    <source>
        <dbReference type="EMBL" id="TWI03634.1"/>
    </source>
</evidence>
<evidence type="ECO:0000256" key="4">
    <source>
        <dbReference type="ARBA" id="ARBA00022496"/>
    </source>
</evidence>
<feature type="binding site" evidence="14">
    <location>
        <begin position="14"/>
        <end position="21"/>
    </location>
    <ligand>
        <name>GTP</name>
        <dbReference type="ChEBI" id="CHEBI:37565"/>
        <label>1</label>
    </ligand>
</feature>
<dbReference type="Gene3D" id="3.40.50.300">
    <property type="entry name" value="P-loop containing nucleotide triphosphate hydrolases"/>
    <property type="match status" value="1"/>
</dbReference>
<feature type="binding site" evidence="14">
    <location>
        <begin position="39"/>
        <end position="43"/>
    </location>
    <ligand>
        <name>GTP</name>
        <dbReference type="ChEBI" id="CHEBI:37565"/>
        <label>1</label>
    </ligand>
</feature>
<comment type="caution">
    <text evidence="16">Lacks conserved residue(s) required for the propagation of feature annotation.</text>
</comment>
<gene>
    <name evidence="18" type="ORF">IP90_01448</name>
</gene>
<dbReference type="Pfam" id="PF07664">
    <property type="entry name" value="FeoB_C"/>
    <property type="match status" value="1"/>
</dbReference>
<evidence type="ECO:0000256" key="16">
    <source>
        <dbReference type="RuleBase" id="RU362098"/>
    </source>
</evidence>
<feature type="transmembrane region" description="Helical" evidence="16">
    <location>
        <begin position="364"/>
        <end position="390"/>
    </location>
</feature>
<sequence length="627" mass="67585">MSATAVPMRLALVGNPNSGKTALFNQLTGSRQKVANYAGVTVERKEGRLVAPSGRQYAVLDLPGAYSLHPASLDEAIARDVCRGFYPGEPAPDALVCVIDATNLRLHLRFVLEVREIGKPMIVALNMADAARRRGIQIDVDALQRELGVPVIETVAVRRGGATALVEALDRFDIATAPPRKRLAAHDHDGDVEMEALHAETRRLLSLAVTMPRRTARIDDALDRWLLHPVFGLMALAVVMFLIFQAVYAWATPMMDAIEAVTGWLGAQVGSALPEGPLNSLLVDGIIAGVGGVIVFLPQILILFAFILALEESGYLPRAAFLLDRMMAAAGLSGRSFIPLLSSFACAIPGIMATRSIQDPRDRLATILVAPLMTCSARLPVYALLIGAFIPQQQVWGVFNLQGLVLFALYMAGILSALVVSWVMKKWRRDKSEHPLLLELPSYRLPHPRDLLIGLYERAMIFLKRVGGIILALTVLLWFLLSFPAAPADAVGPAIDYSFAGRIGHAMTAIFAPIGFNWQICIALIPGMAAREVAVSSLATVYALSAADDEAAAQALSPLIADGWSLATALSLLVWFIYAPQCISTLATIRRETNSWKHVAISAGYLFALAYLASLVTYQVAVALGAG</sequence>
<reference evidence="18 19" key="1">
    <citation type="journal article" date="2015" name="Stand. Genomic Sci.">
        <title>Genomic Encyclopedia of Bacterial and Archaeal Type Strains, Phase III: the genomes of soil and plant-associated and newly described type strains.</title>
        <authorList>
            <person name="Whitman W.B."/>
            <person name="Woyke T."/>
            <person name="Klenk H.P."/>
            <person name="Zhou Y."/>
            <person name="Lilburn T.G."/>
            <person name="Beck B.J."/>
            <person name="De Vos P."/>
            <person name="Vandamme P."/>
            <person name="Eisen J.A."/>
            <person name="Garrity G."/>
            <person name="Hugenholtz P."/>
            <person name="Kyrpides N.C."/>
        </authorList>
    </citation>
    <scope>NUCLEOTIDE SEQUENCE [LARGE SCALE GENOMIC DNA]</scope>
    <source>
        <strain evidence="18 19">CGMCC 1.10821</strain>
    </source>
</reference>
<keyword evidence="10" id="KW-0406">Ion transport</keyword>
<evidence type="ECO:0000256" key="12">
    <source>
        <dbReference type="ARBA" id="ARBA00023136"/>
    </source>
</evidence>
<keyword evidence="15" id="KW-0460">Magnesium</keyword>
<evidence type="ECO:0000256" key="15">
    <source>
        <dbReference type="PIRSR" id="PIRSR603373-2"/>
    </source>
</evidence>
<evidence type="ECO:0000256" key="7">
    <source>
        <dbReference type="ARBA" id="ARBA00022741"/>
    </source>
</evidence>
<feature type="transmembrane region" description="Helical" evidence="16">
    <location>
        <begin position="286"/>
        <end position="310"/>
    </location>
</feature>
<feature type="transmembrane region" description="Helical" evidence="16">
    <location>
        <begin position="402"/>
        <end position="424"/>
    </location>
</feature>
<dbReference type="RefSeq" id="WP_144898944.1">
    <property type="nucleotide sequence ID" value="NZ_VLKN01000003.1"/>
</dbReference>
<comment type="subcellular location">
    <subcellularLocation>
        <location evidence="1 16">Cell inner membrane</location>
        <topology evidence="1 16">Multi-pass membrane protein</topology>
    </subcellularLocation>
</comment>
<dbReference type="OrthoDB" id="9809127at2"/>
<evidence type="ECO:0000256" key="13">
    <source>
        <dbReference type="NCBIfam" id="TIGR00437"/>
    </source>
</evidence>
<evidence type="ECO:0000256" key="2">
    <source>
        <dbReference type="ARBA" id="ARBA00022448"/>
    </source>
</evidence>
<evidence type="ECO:0000256" key="8">
    <source>
        <dbReference type="ARBA" id="ARBA00022989"/>
    </source>
</evidence>
<dbReference type="InterPro" id="IPR011640">
    <property type="entry name" value="Fe2_transport_prot_B_C"/>
</dbReference>
<dbReference type="Pfam" id="PF02421">
    <property type="entry name" value="FeoB_N"/>
    <property type="match status" value="1"/>
</dbReference>
<keyword evidence="19" id="KW-1185">Reference proteome</keyword>
<dbReference type="PRINTS" id="PR00326">
    <property type="entry name" value="GTP1OBG"/>
</dbReference>
<dbReference type="AlphaFoldDB" id="A0A562L842"/>
<dbReference type="Proteomes" id="UP000315167">
    <property type="component" value="Unassembled WGS sequence"/>
</dbReference>
<feature type="binding site" evidence="15">
    <location>
        <position position="25"/>
    </location>
    <ligand>
        <name>Mg(2+)</name>
        <dbReference type="ChEBI" id="CHEBI:18420"/>
        <label>2</label>
    </ligand>
</feature>
<accession>A0A562L842</accession>
<feature type="binding site" evidence="14">
    <location>
        <begin position="61"/>
        <end position="64"/>
    </location>
    <ligand>
        <name>GTP</name>
        <dbReference type="ChEBI" id="CHEBI:37565"/>
        <label>1</label>
    </ligand>
</feature>
<feature type="domain" description="FeoB-type G" evidence="17">
    <location>
        <begin position="7"/>
        <end position="175"/>
    </location>
</feature>
<evidence type="ECO:0000313" key="19">
    <source>
        <dbReference type="Proteomes" id="UP000315167"/>
    </source>
</evidence>
<feature type="binding site" evidence="14">
    <location>
        <begin position="126"/>
        <end position="129"/>
    </location>
    <ligand>
        <name>GTP</name>
        <dbReference type="ChEBI" id="CHEBI:37565"/>
        <label>1</label>
    </ligand>
</feature>
<proteinExistence type="inferred from homology"/>
<dbReference type="InterPro" id="IPR027417">
    <property type="entry name" value="P-loop_NTPase"/>
</dbReference>
<evidence type="ECO:0000259" key="17">
    <source>
        <dbReference type="PROSITE" id="PS51711"/>
    </source>
</evidence>
<keyword evidence="2 16" id="KW-0813">Transport</keyword>
<dbReference type="EMBL" id="VLKN01000003">
    <property type="protein sequence ID" value="TWI03634.1"/>
    <property type="molecule type" value="Genomic_DNA"/>
</dbReference>
<feature type="transmembrane region" description="Helical" evidence="16">
    <location>
        <begin position="225"/>
        <end position="251"/>
    </location>
</feature>
<dbReference type="GO" id="GO:0005886">
    <property type="term" value="C:plasma membrane"/>
    <property type="evidence" value="ECO:0007669"/>
    <property type="project" value="UniProtKB-SubCell"/>
</dbReference>
<keyword evidence="5" id="KW-0997">Cell inner membrane</keyword>
<evidence type="ECO:0000256" key="5">
    <source>
        <dbReference type="ARBA" id="ARBA00022519"/>
    </source>
</evidence>
<feature type="transmembrane region" description="Helical" evidence="16">
    <location>
        <begin position="599"/>
        <end position="621"/>
    </location>
</feature>
<dbReference type="InterPro" id="IPR003373">
    <property type="entry name" value="Fe2_transport_prot-B"/>
</dbReference>
<comment type="function">
    <text evidence="16">Probable transporter of a GTP-driven Fe(2+) uptake system.</text>
</comment>
<dbReference type="SUPFAM" id="SSF52540">
    <property type="entry name" value="P-loop containing nucleoside triphosphate hydrolases"/>
    <property type="match status" value="1"/>
</dbReference>
<dbReference type="CDD" id="cd01879">
    <property type="entry name" value="FeoB"/>
    <property type="match status" value="1"/>
</dbReference>
<keyword evidence="6 16" id="KW-0812">Transmembrane</keyword>
<comment type="caution">
    <text evidence="18">The sequence shown here is derived from an EMBL/GenBank/DDBJ whole genome shotgun (WGS) entry which is preliminary data.</text>
</comment>
<name>A0A562L842_9GAMM</name>
<keyword evidence="8 16" id="KW-1133">Transmembrane helix</keyword>
<dbReference type="InterPro" id="IPR011642">
    <property type="entry name" value="Gate_dom"/>
</dbReference>
<dbReference type="FunFam" id="3.40.50.300:FF:000426">
    <property type="entry name" value="Ferrous iron transport protein B"/>
    <property type="match status" value="1"/>
</dbReference>
<dbReference type="GO" id="GO:0015093">
    <property type="term" value="F:ferrous iron transmembrane transporter activity"/>
    <property type="evidence" value="ECO:0007669"/>
    <property type="project" value="UniProtKB-UniRule"/>
</dbReference>